<keyword evidence="3" id="KW-1185">Reference proteome</keyword>
<dbReference type="Pfam" id="PF06347">
    <property type="entry name" value="SH3_4"/>
    <property type="match status" value="1"/>
</dbReference>
<protein>
    <submittedName>
        <fullName evidence="2">SH3 domain-containing protein</fullName>
    </submittedName>
</protein>
<evidence type="ECO:0000313" key="2">
    <source>
        <dbReference type="EMBL" id="SHJ71051.1"/>
    </source>
</evidence>
<name>A0ABY1INW2_9HYPH</name>
<reference evidence="2 3" key="1">
    <citation type="submission" date="2016-11" db="EMBL/GenBank/DDBJ databases">
        <authorList>
            <person name="Varghese N."/>
            <person name="Submissions S."/>
        </authorList>
    </citation>
    <scope>NUCLEOTIDE SEQUENCE [LARGE SCALE GENOMIC DNA]</scope>
    <source>
        <strain evidence="2 3">DSM 21988</strain>
    </source>
</reference>
<organism evidence="2 3">
    <name type="scientific">Aureimonas altamirensis DSM 21988</name>
    <dbReference type="NCBI Taxonomy" id="1121026"/>
    <lineage>
        <taxon>Bacteria</taxon>
        <taxon>Pseudomonadati</taxon>
        <taxon>Pseudomonadota</taxon>
        <taxon>Alphaproteobacteria</taxon>
        <taxon>Hyphomicrobiales</taxon>
        <taxon>Aurantimonadaceae</taxon>
        <taxon>Aureimonas</taxon>
    </lineage>
</organism>
<feature type="region of interest" description="Disordered" evidence="1">
    <location>
        <begin position="174"/>
        <end position="204"/>
    </location>
</feature>
<accession>A0ABY1INW2</accession>
<feature type="region of interest" description="Disordered" evidence="1">
    <location>
        <begin position="54"/>
        <end position="87"/>
    </location>
</feature>
<dbReference type="EMBL" id="FQZC01000004">
    <property type="protein sequence ID" value="SHJ71051.1"/>
    <property type="molecule type" value="Genomic_DNA"/>
</dbReference>
<dbReference type="InterPro" id="IPR010466">
    <property type="entry name" value="DUF1058"/>
</dbReference>
<dbReference type="RefSeq" id="WP_159439811.1">
    <property type="nucleotide sequence ID" value="NZ_FQZC01000004.1"/>
</dbReference>
<sequence length="204" mass="21580">MATGKRRRKPAGKKSGIGMGWWLAGLLGVGWIVHGSNPALMNGVYDRVATLTGMTDQKTPPTRTASAPRATTAAKPAITSPRPAAPTPERKAQVASIANPATPATRPAAASRPVLKRGQLRLLSEPRDGSTVRATVEPGKVLRIVESKGEWRRVEAGIFTGWVRAASLGRNASAAMPTAMRPPSMQVERADRRIVPPASVNGQN</sequence>
<comment type="caution">
    <text evidence="2">The sequence shown here is derived from an EMBL/GenBank/DDBJ whole genome shotgun (WGS) entry which is preliminary data.</text>
</comment>
<dbReference type="Proteomes" id="UP000184290">
    <property type="component" value="Unassembled WGS sequence"/>
</dbReference>
<feature type="compositionally biased region" description="Low complexity" evidence="1">
    <location>
        <begin position="58"/>
        <end position="79"/>
    </location>
</feature>
<evidence type="ECO:0000256" key="1">
    <source>
        <dbReference type="SAM" id="MobiDB-lite"/>
    </source>
</evidence>
<gene>
    <name evidence="2" type="ORF">SAMN02745911_3077</name>
</gene>
<proteinExistence type="predicted"/>
<dbReference type="Gene3D" id="2.30.30.40">
    <property type="entry name" value="SH3 Domains"/>
    <property type="match status" value="1"/>
</dbReference>
<evidence type="ECO:0000313" key="3">
    <source>
        <dbReference type="Proteomes" id="UP000184290"/>
    </source>
</evidence>